<dbReference type="AlphaFoldDB" id="A0A075LPQ4"/>
<organism evidence="1 2">
    <name type="scientific">Terribacillus saccharophilus</name>
    <dbReference type="NCBI Taxonomy" id="361277"/>
    <lineage>
        <taxon>Bacteria</taxon>
        <taxon>Bacillati</taxon>
        <taxon>Bacillota</taxon>
        <taxon>Bacilli</taxon>
        <taxon>Bacillales</taxon>
        <taxon>Bacillaceae</taxon>
        <taxon>Terribacillus</taxon>
    </lineage>
</organism>
<evidence type="ECO:0000313" key="2">
    <source>
        <dbReference type="Proteomes" id="UP000027980"/>
    </source>
</evidence>
<sequence length="127" mass="14908">MLQIRGEIQMNLEIDSQRRYQQFLSRTIQTNEVWGLVNKDGWCVCPSNDFLDTDVMLFWSDRAYANQCAIEEWSNYTPQEIPLTEFIDQWLTGMNEDGLMVGLNWNVQLIGLELEPLKVKADFELKL</sequence>
<name>A0A075LPQ4_9BACI</name>
<gene>
    <name evidence="1" type="ORF">GZ22_15865</name>
</gene>
<evidence type="ECO:0008006" key="3">
    <source>
        <dbReference type="Google" id="ProtNLM"/>
    </source>
</evidence>
<evidence type="ECO:0000313" key="1">
    <source>
        <dbReference type="EMBL" id="AIF67962.1"/>
    </source>
</evidence>
<dbReference type="KEGG" id="tap:GZ22_15865"/>
<accession>A0A075LPQ4</accession>
<dbReference type="InterPro" id="IPR021284">
    <property type="entry name" value="DUF2750"/>
</dbReference>
<protein>
    <recommendedName>
        <fullName evidence="3">DUF2750 domain-containing protein</fullName>
    </recommendedName>
</protein>
<proteinExistence type="predicted"/>
<dbReference type="Proteomes" id="UP000027980">
    <property type="component" value="Chromosome"/>
</dbReference>
<dbReference type="EMBL" id="CP008876">
    <property type="protein sequence ID" value="AIF67962.1"/>
    <property type="molecule type" value="Genomic_DNA"/>
</dbReference>
<reference evidence="1 2" key="1">
    <citation type="submission" date="2014-07" db="EMBL/GenBank/DDBJ databases">
        <title>Complete genome sequence of a moderately halophilic bacterium Terribacillus aidingensis MP602, isolated from Cryptomeria fortunei in Tianmu mountain in China.</title>
        <authorList>
            <person name="Wang Y."/>
            <person name="Lu P."/>
            <person name="Zhang L."/>
        </authorList>
    </citation>
    <scope>NUCLEOTIDE SEQUENCE [LARGE SCALE GENOMIC DNA]</scope>
    <source>
        <strain evidence="1 2">MP602</strain>
    </source>
</reference>
<dbReference type="HOGENOM" id="CLU_126055_0_1_9"/>
<dbReference type="Pfam" id="PF11042">
    <property type="entry name" value="DUF2750"/>
    <property type="match status" value="1"/>
</dbReference>